<feature type="repeat" description="WD" evidence="3">
    <location>
        <begin position="259"/>
        <end position="293"/>
    </location>
</feature>
<reference evidence="5 6" key="1">
    <citation type="journal article" date="2019" name="Nat. Ecol. Evol.">
        <title>Megaphylogeny resolves global patterns of mushroom evolution.</title>
        <authorList>
            <person name="Varga T."/>
            <person name="Krizsan K."/>
            <person name="Foldi C."/>
            <person name="Dima B."/>
            <person name="Sanchez-Garcia M."/>
            <person name="Sanchez-Ramirez S."/>
            <person name="Szollosi G.J."/>
            <person name="Szarkandi J.G."/>
            <person name="Papp V."/>
            <person name="Albert L."/>
            <person name="Andreopoulos W."/>
            <person name="Angelini C."/>
            <person name="Antonin V."/>
            <person name="Barry K.W."/>
            <person name="Bougher N.L."/>
            <person name="Buchanan P."/>
            <person name="Buyck B."/>
            <person name="Bense V."/>
            <person name="Catcheside P."/>
            <person name="Chovatia M."/>
            <person name="Cooper J."/>
            <person name="Damon W."/>
            <person name="Desjardin D."/>
            <person name="Finy P."/>
            <person name="Geml J."/>
            <person name="Haridas S."/>
            <person name="Hughes K."/>
            <person name="Justo A."/>
            <person name="Karasinski D."/>
            <person name="Kautmanova I."/>
            <person name="Kiss B."/>
            <person name="Kocsube S."/>
            <person name="Kotiranta H."/>
            <person name="LaButti K.M."/>
            <person name="Lechner B.E."/>
            <person name="Liimatainen K."/>
            <person name="Lipzen A."/>
            <person name="Lukacs Z."/>
            <person name="Mihaltcheva S."/>
            <person name="Morgado L.N."/>
            <person name="Niskanen T."/>
            <person name="Noordeloos M.E."/>
            <person name="Ohm R.A."/>
            <person name="Ortiz-Santana B."/>
            <person name="Ovrebo C."/>
            <person name="Racz N."/>
            <person name="Riley R."/>
            <person name="Savchenko A."/>
            <person name="Shiryaev A."/>
            <person name="Soop K."/>
            <person name="Spirin V."/>
            <person name="Szebenyi C."/>
            <person name="Tomsovsky M."/>
            <person name="Tulloss R.E."/>
            <person name="Uehling J."/>
            <person name="Grigoriev I.V."/>
            <person name="Vagvolgyi C."/>
            <person name="Papp T."/>
            <person name="Martin F.M."/>
            <person name="Miettinen O."/>
            <person name="Hibbett D.S."/>
            <person name="Nagy L.G."/>
        </authorList>
    </citation>
    <scope>NUCLEOTIDE SEQUENCE [LARGE SCALE GENOMIC DNA]</scope>
    <source>
        <strain evidence="5 6">FP101781</strain>
    </source>
</reference>
<gene>
    <name evidence="5" type="ORF">FA13DRAFT_1416370</name>
</gene>
<dbReference type="OrthoDB" id="17410at2759"/>
<dbReference type="EMBL" id="QPFP01000079">
    <property type="protein sequence ID" value="TEB23320.1"/>
    <property type="molecule type" value="Genomic_DNA"/>
</dbReference>
<dbReference type="SUPFAM" id="SSF50978">
    <property type="entry name" value="WD40 repeat-like"/>
    <property type="match status" value="1"/>
</dbReference>
<dbReference type="PROSITE" id="PS00678">
    <property type="entry name" value="WD_REPEATS_1"/>
    <property type="match status" value="3"/>
</dbReference>
<dbReference type="PROSITE" id="PS50082">
    <property type="entry name" value="WD_REPEATS_2"/>
    <property type="match status" value="3"/>
</dbReference>
<evidence type="ECO:0000256" key="3">
    <source>
        <dbReference type="PROSITE-ProRule" id="PRU00221"/>
    </source>
</evidence>
<feature type="compositionally biased region" description="Low complexity" evidence="4">
    <location>
        <begin position="288"/>
        <end position="304"/>
    </location>
</feature>
<feature type="region of interest" description="Disordered" evidence="4">
    <location>
        <begin position="175"/>
        <end position="194"/>
    </location>
</feature>
<dbReference type="SMART" id="SM00320">
    <property type="entry name" value="WD40"/>
    <property type="match status" value="5"/>
</dbReference>
<comment type="caution">
    <text evidence="5">The sequence shown here is derived from an EMBL/GenBank/DDBJ whole genome shotgun (WGS) entry which is preliminary data.</text>
</comment>
<dbReference type="PROSITE" id="PS50294">
    <property type="entry name" value="WD_REPEATS_REGION"/>
    <property type="match status" value="3"/>
</dbReference>
<dbReference type="Gene3D" id="2.130.10.10">
    <property type="entry name" value="YVTN repeat-like/Quinoprotein amine dehydrogenase"/>
    <property type="match status" value="2"/>
</dbReference>
<evidence type="ECO:0000256" key="1">
    <source>
        <dbReference type="ARBA" id="ARBA00022574"/>
    </source>
</evidence>
<dbReference type="Proteomes" id="UP000298030">
    <property type="component" value="Unassembled WGS sequence"/>
</dbReference>
<keyword evidence="2" id="KW-0677">Repeat</keyword>
<feature type="repeat" description="WD" evidence="3">
    <location>
        <begin position="101"/>
        <end position="135"/>
    </location>
</feature>
<feature type="compositionally biased region" description="Basic and acidic residues" evidence="4">
    <location>
        <begin position="222"/>
        <end position="232"/>
    </location>
</feature>
<dbReference type="STRING" id="71717.A0A4Y7SN73"/>
<evidence type="ECO:0000313" key="5">
    <source>
        <dbReference type="EMBL" id="TEB23320.1"/>
    </source>
</evidence>
<protein>
    <submittedName>
        <fullName evidence="5">WD40 repeat-like protein</fullName>
    </submittedName>
</protein>
<evidence type="ECO:0000256" key="2">
    <source>
        <dbReference type="ARBA" id="ARBA00022737"/>
    </source>
</evidence>
<feature type="compositionally biased region" description="Acidic residues" evidence="4">
    <location>
        <begin position="210"/>
        <end position="220"/>
    </location>
</feature>
<name>A0A4Y7SN73_COPMI</name>
<organism evidence="5 6">
    <name type="scientific">Coprinellus micaceus</name>
    <name type="common">Glistening ink-cap mushroom</name>
    <name type="synonym">Coprinus micaceus</name>
    <dbReference type="NCBI Taxonomy" id="71717"/>
    <lineage>
        <taxon>Eukaryota</taxon>
        <taxon>Fungi</taxon>
        <taxon>Dikarya</taxon>
        <taxon>Basidiomycota</taxon>
        <taxon>Agaricomycotina</taxon>
        <taxon>Agaricomycetes</taxon>
        <taxon>Agaricomycetidae</taxon>
        <taxon>Agaricales</taxon>
        <taxon>Agaricineae</taxon>
        <taxon>Psathyrellaceae</taxon>
        <taxon>Coprinellus</taxon>
    </lineage>
</organism>
<dbReference type="Pfam" id="PF00400">
    <property type="entry name" value="WD40"/>
    <property type="match status" value="5"/>
</dbReference>
<proteinExistence type="predicted"/>
<dbReference type="InterPro" id="IPR001680">
    <property type="entry name" value="WD40_rpt"/>
</dbReference>
<accession>A0A4Y7SN73</accession>
<feature type="repeat" description="WD" evidence="3">
    <location>
        <begin position="136"/>
        <end position="171"/>
    </location>
</feature>
<evidence type="ECO:0000256" key="4">
    <source>
        <dbReference type="SAM" id="MobiDB-lite"/>
    </source>
</evidence>
<feature type="region of interest" description="Disordered" evidence="4">
    <location>
        <begin position="287"/>
        <end position="313"/>
    </location>
</feature>
<dbReference type="PRINTS" id="PR00320">
    <property type="entry name" value="GPROTEINBRPT"/>
</dbReference>
<dbReference type="PANTHER" id="PTHR19879:SF9">
    <property type="entry name" value="TRANSCRIPTION INITIATION FACTOR TFIID SUBUNIT 5"/>
    <property type="match status" value="1"/>
</dbReference>
<dbReference type="InterPro" id="IPR036322">
    <property type="entry name" value="WD40_repeat_dom_sf"/>
</dbReference>
<feature type="region of interest" description="Disordered" evidence="4">
    <location>
        <begin position="199"/>
        <end position="262"/>
    </location>
</feature>
<keyword evidence="6" id="KW-1185">Reference proteome</keyword>
<evidence type="ECO:0000313" key="6">
    <source>
        <dbReference type="Proteomes" id="UP000298030"/>
    </source>
</evidence>
<dbReference type="PANTHER" id="PTHR19879">
    <property type="entry name" value="TRANSCRIPTION INITIATION FACTOR TFIID"/>
    <property type="match status" value="1"/>
</dbReference>
<dbReference type="AlphaFoldDB" id="A0A4Y7SN73"/>
<sequence length="339" mass="36246">MMDAQNAPPELKKEGSDWWALYNPRKVVSAGGVVRKPVDVSLVHNIMHESVVCCVKFSADGKFLATGSNRSAQIYNTQSGLKVCTLVDEDAVTGKQGDLYIRSVCFSPCGRWLATGAEDKVVRIWDIAKEKIRSVFDGHQQEIYALEFSLDGRLLVSGSGDKTARVWDVTSVLGRPHQDNGSSSSSVVGDQTQPTVLTIDDSLADKMPELDVDGDEDVDMGGEGKKESREGDLGEGMDVEGAGRQGEAGAPEPSADPGITSIAVSPDGRYVAAGSLDSVIRLWDLRPRSTSKPPSSSVPPSSSSPAPPKLIERLKGHGDSVYSVSFTRDGRFLGVCKFG</sequence>
<dbReference type="InterPro" id="IPR019775">
    <property type="entry name" value="WD40_repeat_CS"/>
</dbReference>
<keyword evidence="1 3" id="KW-0853">WD repeat</keyword>
<dbReference type="InterPro" id="IPR015943">
    <property type="entry name" value="WD40/YVTN_repeat-like_dom_sf"/>
</dbReference>
<dbReference type="InterPro" id="IPR020472">
    <property type="entry name" value="WD40_PAC1"/>
</dbReference>